<dbReference type="InterPro" id="IPR000515">
    <property type="entry name" value="MetI-like"/>
</dbReference>
<keyword evidence="4 7" id="KW-0812">Transmembrane</keyword>
<gene>
    <name evidence="9" type="ORF">CGZ90_13680</name>
</gene>
<feature type="transmembrane region" description="Helical" evidence="7">
    <location>
        <begin position="104"/>
        <end position="123"/>
    </location>
</feature>
<feature type="transmembrane region" description="Helical" evidence="7">
    <location>
        <begin position="135"/>
        <end position="158"/>
    </location>
</feature>
<dbReference type="SUPFAM" id="SSF161098">
    <property type="entry name" value="MetI-like"/>
    <property type="match status" value="1"/>
</dbReference>
<dbReference type="AlphaFoldDB" id="A0A235F961"/>
<feature type="transmembrane region" description="Helical" evidence="7">
    <location>
        <begin position="70"/>
        <end position="92"/>
    </location>
</feature>
<accession>A0A235F961</accession>
<dbReference type="PANTHER" id="PTHR43744:SF8">
    <property type="entry name" value="SN-GLYCEROL-3-PHOSPHATE TRANSPORT SYSTEM PERMEASE PROTEIN UGPE"/>
    <property type="match status" value="1"/>
</dbReference>
<dbReference type="PANTHER" id="PTHR43744">
    <property type="entry name" value="ABC TRANSPORTER PERMEASE PROTEIN MG189-RELATED-RELATED"/>
    <property type="match status" value="1"/>
</dbReference>
<evidence type="ECO:0000256" key="1">
    <source>
        <dbReference type="ARBA" id="ARBA00004651"/>
    </source>
</evidence>
<dbReference type="InterPro" id="IPR035906">
    <property type="entry name" value="MetI-like_sf"/>
</dbReference>
<keyword evidence="3" id="KW-1003">Cell membrane</keyword>
<organism evidence="9 10">
    <name type="scientific">Fictibacillus aquaticus</name>
    <dbReference type="NCBI Taxonomy" id="2021314"/>
    <lineage>
        <taxon>Bacteria</taxon>
        <taxon>Bacillati</taxon>
        <taxon>Bacillota</taxon>
        <taxon>Bacilli</taxon>
        <taxon>Bacillales</taxon>
        <taxon>Fictibacillaceae</taxon>
        <taxon>Fictibacillus</taxon>
    </lineage>
</organism>
<feature type="domain" description="ABC transmembrane type-1" evidence="8">
    <location>
        <begin position="67"/>
        <end position="258"/>
    </location>
</feature>
<sequence length="272" mass="31015">MKKKTNWLLTLLLIAGSVLVLFPLYMAVMIAVKDPQQLAESLLALPDKWHFENFTNAMEMTNFWNAFSNSAVITVFTVIFTLLTNSLVAYAIARNMHKKFYKFLYYYFVSAMFIPFPIIMLPIVKEMTALGLTNLYGLIFLYIVYGLSFNIFVYVGYIRSIPKELEEAAIMDGASTWGVFWKVIFPLLMPINATVGILTVLWAWNDFMLPLIILSDQDIATLPLVQYVFQGQFSTDYNLAFASYLMALTPIVIVYLFAQKWVISGVTKGAIK</sequence>
<dbReference type="Gene3D" id="1.10.3720.10">
    <property type="entry name" value="MetI-like"/>
    <property type="match status" value="1"/>
</dbReference>
<comment type="subcellular location">
    <subcellularLocation>
        <location evidence="1 7">Cell membrane</location>
        <topology evidence="1 7">Multi-pass membrane protein</topology>
    </subcellularLocation>
</comment>
<feature type="transmembrane region" description="Helical" evidence="7">
    <location>
        <begin position="239"/>
        <end position="258"/>
    </location>
</feature>
<evidence type="ECO:0000313" key="10">
    <source>
        <dbReference type="Proteomes" id="UP000215059"/>
    </source>
</evidence>
<keyword evidence="2 7" id="KW-0813">Transport</keyword>
<dbReference type="Proteomes" id="UP000215059">
    <property type="component" value="Unassembled WGS sequence"/>
</dbReference>
<dbReference type="RefSeq" id="WP_094253060.1">
    <property type="nucleotide sequence ID" value="NZ_JBHLXL010000001.1"/>
</dbReference>
<keyword evidence="10" id="KW-1185">Reference proteome</keyword>
<evidence type="ECO:0000256" key="4">
    <source>
        <dbReference type="ARBA" id="ARBA00022692"/>
    </source>
</evidence>
<evidence type="ECO:0000256" key="2">
    <source>
        <dbReference type="ARBA" id="ARBA00022448"/>
    </source>
</evidence>
<dbReference type="PROSITE" id="PS50928">
    <property type="entry name" value="ABC_TM1"/>
    <property type="match status" value="1"/>
</dbReference>
<keyword evidence="5 7" id="KW-1133">Transmembrane helix</keyword>
<dbReference type="GO" id="GO:0055085">
    <property type="term" value="P:transmembrane transport"/>
    <property type="evidence" value="ECO:0007669"/>
    <property type="project" value="InterPro"/>
</dbReference>
<dbReference type="GO" id="GO:0005886">
    <property type="term" value="C:plasma membrane"/>
    <property type="evidence" value="ECO:0007669"/>
    <property type="project" value="UniProtKB-SubCell"/>
</dbReference>
<evidence type="ECO:0000256" key="5">
    <source>
        <dbReference type="ARBA" id="ARBA00022989"/>
    </source>
</evidence>
<reference evidence="9 10" key="1">
    <citation type="submission" date="2017-07" db="EMBL/GenBank/DDBJ databases">
        <title>Fictibacillus sp. nov. GDSW-R2A3 Genome sequencing and assembly.</title>
        <authorList>
            <person name="Mayilraj S."/>
        </authorList>
    </citation>
    <scope>NUCLEOTIDE SEQUENCE [LARGE SCALE GENOMIC DNA]</scope>
    <source>
        <strain evidence="9 10">GDSW-R2A3</strain>
    </source>
</reference>
<evidence type="ECO:0000313" key="9">
    <source>
        <dbReference type="EMBL" id="OYD57709.1"/>
    </source>
</evidence>
<comment type="caution">
    <text evidence="9">The sequence shown here is derived from an EMBL/GenBank/DDBJ whole genome shotgun (WGS) entry which is preliminary data.</text>
</comment>
<proteinExistence type="inferred from homology"/>
<keyword evidence="6 7" id="KW-0472">Membrane</keyword>
<dbReference type="EMBL" id="NOII01000003">
    <property type="protein sequence ID" value="OYD57709.1"/>
    <property type="molecule type" value="Genomic_DNA"/>
</dbReference>
<name>A0A235F961_9BACL</name>
<feature type="transmembrane region" description="Helical" evidence="7">
    <location>
        <begin position="179"/>
        <end position="204"/>
    </location>
</feature>
<feature type="transmembrane region" description="Helical" evidence="7">
    <location>
        <begin position="7"/>
        <end position="32"/>
    </location>
</feature>
<evidence type="ECO:0000256" key="6">
    <source>
        <dbReference type="ARBA" id="ARBA00023136"/>
    </source>
</evidence>
<protein>
    <submittedName>
        <fullName evidence="9">ABC transporter permease</fullName>
    </submittedName>
</protein>
<comment type="similarity">
    <text evidence="7">Belongs to the binding-protein-dependent transport system permease family.</text>
</comment>
<dbReference type="CDD" id="cd06261">
    <property type="entry name" value="TM_PBP2"/>
    <property type="match status" value="1"/>
</dbReference>
<evidence type="ECO:0000259" key="8">
    <source>
        <dbReference type="PROSITE" id="PS50928"/>
    </source>
</evidence>
<dbReference type="OrthoDB" id="187395at2"/>
<evidence type="ECO:0000256" key="7">
    <source>
        <dbReference type="RuleBase" id="RU363032"/>
    </source>
</evidence>
<evidence type="ECO:0000256" key="3">
    <source>
        <dbReference type="ARBA" id="ARBA00022475"/>
    </source>
</evidence>
<dbReference type="Pfam" id="PF00528">
    <property type="entry name" value="BPD_transp_1"/>
    <property type="match status" value="1"/>
</dbReference>